<name>A0A8R7K3U0_TRIUA</name>
<protein>
    <submittedName>
        <fullName evidence="1">Uncharacterized protein</fullName>
    </submittedName>
</protein>
<proteinExistence type="predicted"/>
<reference evidence="1" key="3">
    <citation type="submission" date="2022-06" db="UniProtKB">
        <authorList>
            <consortium name="EnsemblPlants"/>
        </authorList>
    </citation>
    <scope>IDENTIFICATION</scope>
</reference>
<keyword evidence="2" id="KW-1185">Reference proteome</keyword>
<dbReference type="Proteomes" id="UP000015106">
    <property type="component" value="Chromosome 1"/>
</dbReference>
<sequence>MLGLWLPPVVLVVVHPDLEDLPPHAGLRAQLLHQGLVLFQHPPPHPLCQRQHLLPLLRREPRPEPLPPLRLPVPLPWSRRRGRSRVGLLAGRLGRRATAAGCALVVLVVGVVRERRRLWVTGRVGVVMLLRRWHEQRHARRRRRRRGAGRREEEAGVLLLLPVVPAVEAAMAPAGGAPEQVVGAGGHELPAAVHGVPALRRGVVAQALAVPRLAA</sequence>
<dbReference type="Gramene" id="TuG1812G0100004560.01.T01">
    <property type="protein sequence ID" value="TuG1812G0100004560.01.T01.cds318179"/>
    <property type="gene ID" value="TuG1812G0100004560.01"/>
</dbReference>
<dbReference type="AlphaFoldDB" id="A0A8R7K3U0"/>
<dbReference type="EnsemblPlants" id="TuG1812G0100004560.01.T01">
    <property type="protein sequence ID" value="TuG1812G0100004560.01.T01.cds318179"/>
    <property type="gene ID" value="TuG1812G0100004560.01"/>
</dbReference>
<organism evidence="1 2">
    <name type="scientific">Triticum urartu</name>
    <name type="common">Red wild einkorn</name>
    <name type="synonym">Crithodium urartu</name>
    <dbReference type="NCBI Taxonomy" id="4572"/>
    <lineage>
        <taxon>Eukaryota</taxon>
        <taxon>Viridiplantae</taxon>
        <taxon>Streptophyta</taxon>
        <taxon>Embryophyta</taxon>
        <taxon>Tracheophyta</taxon>
        <taxon>Spermatophyta</taxon>
        <taxon>Magnoliopsida</taxon>
        <taxon>Liliopsida</taxon>
        <taxon>Poales</taxon>
        <taxon>Poaceae</taxon>
        <taxon>BOP clade</taxon>
        <taxon>Pooideae</taxon>
        <taxon>Triticodae</taxon>
        <taxon>Triticeae</taxon>
        <taxon>Triticinae</taxon>
        <taxon>Triticum</taxon>
    </lineage>
</organism>
<accession>A0A8R7K3U0</accession>
<evidence type="ECO:0000313" key="1">
    <source>
        <dbReference type="EnsemblPlants" id="TuG1812G0100004560.01.T01.cds318179"/>
    </source>
</evidence>
<reference evidence="2" key="1">
    <citation type="journal article" date="2013" name="Nature">
        <title>Draft genome of the wheat A-genome progenitor Triticum urartu.</title>
        <authorList>
            <person name="Ling H.Q."/>
            <person name="Zhao S."/>
            <person name="Liu D."/>
            <person name="Wang J."/>
            <person name="Sun H."/>
            <person name="Zhang C."/>
            <person name="Fan H."/>
            <person name="Li D."/>
            <person name="Dong L."/>
            <person name="Tao Y."/>
            <person name="Gao C."/>
            <person name="Wu H."/>
            <person name="Li Y."/>
            <person name="Cui Y."/>
            <person name="Guo X."/>
            <person name="Zheng S."/>
            <person name="Wang B."/>
            <person name="Yu K."/>
            <person name="Liang Q."/>
            <person name="Yang W."/>
            <person name="Lou X."/>
            <person name="Chen J."/>
            <person name="Feng M."/>
            <person name="Jian J."/>
            <person name="Zhang X."/>
            <person name="Luo G."/>
            <person name="Jiang Y."/>
            <person name="Liu J."/>
            <person name="Wang Z."/>
            <person name="Sha Y."/>
            <person name="Zhang B."/>
            <person name="Wu H."/>
            <person name="Tang D."/>
            <person name="Shen Q."/>
            <person name="Xue P."/>
            <person name="Zou S."/>
            <person name="Wang X."/>
            <person name="Liu X."/>
            <person name="Wang F."/>
            <person name="Yang Y."/>
            <person name="An X."/>
            <person name="Dong Z."/>
            <person name="Zhang K."/>
            <person name="Zhang X."/>
            <person name="Luo M.C."/>
            <person name="Dvorak J."/>
            <person name="Tong Y."/>
            <person name="Wang J."/>
            <person name="Yang H."/>
            <person name="Li Z."/>
            <person name="Wang D."/>
            <person name="Zhang A."/>
            <person name="Wang J."/>
        </authorList>
    </citation>
    <scope>NUCLEOTIDE SEQUENCE</scope>
    <source>
        <strain evidence="2">cv. G1812</strain>
    </source>
</reference>
<reference evidence="1" key="2">
    <citation type="submission" date="2018-03" db="EMBL/GenBank/DDBJ databases">
        <title>The Triticum urartu genome reveals the dynamic nature of wheat genome evolution.</title>
        <authorList>
            <person name="Ling H."/>
            <person name="Ma B."/>
            <person name="Shi X."/>
            <person name="Liu H."/>
            <person name="Dong L."/>
            <person name="Sun H."/>
            <person name="Cao Y."/>
            <person name="Gao Q."/>
            <person name="Zheng S."/>
            <person name="Li Y."/>
            <person name="Yu Y."/>
            <person name="Du H."/>
            <person name="Qi M."/>
            <person name="Li Y."/>
            <person name="Yu H."/>
            <person name="Cui Y."/>
            <person name="Wang N."/>
            <person name="Chen C."/>
            <person name="Wu H."/>
            <person name="Zhao Y."/>
            <person name="Zhang J."/>
            <person name="Li Y."/>
            <person name="Zhou W."/>
            <person name="Zhang B."/>
            <person name="Hu W."/>
            <person name="Eijk M."/>
            <person name="Tang J."/>
            <person name="Witsenboer H."/>
            <person name="Zhao S."/>
            <person name="Li Z."/>
            <person name="Zhang A."/>
            <person name="Wang D."/>
            <person name="Liang C."/>
        </authorList>
    </citation>
    <scope>NUCLEOTIDE SEQUENCE [LARGE SCALE GENOMIC DNA]</scope>
    <source>
        <strain evidence="1">cv. G1812</strain>
    </source>
</reference>
<evidence type="ECO:0000313" key="2">
    <source>
        <dbReference type="Proteomes" id="UP000015106"/>
    </source>
</evidence>